<reference evidence="3" key="2">
    <citation type="submission" date="2021-04" db="EMBL/GenBank/DDBJ databases">
        <authorList>
            <person name="Podell S."/>
        </authorList>
    </citation>
    <scope>NUCLEOTIDE SEQUENCE</scope>
    <source>
        <strain evidence="3">Hildebrandi</strain>
    </source>
</reference>
<keyword evidence="2" id="KW-1133">Transmembrane helix</keyword>
<evidence type="ECO:0000313" key="3">
    <source>
        <dbReference type="EMBL" id="KAG7365123.1"/>
    </source>
</evidence>
<evidence type="ECO:0000313" key="4">
    <source>
        <dbReference type="Proteomes" id="UP000693970"/>
    </source>
</evidence>
<keyword evidence="4" id="KW-1185">Reference proteome</keyword>
<comment type="caution">
    <text evidence="3">The sequence shown here is derived from an EMBL/GenBank/DDBJ whole genome shotgun (WGS) entry which is preliminary data.</text>
</comment>
<keyword evidence="2" id="KW-0472">Membrane</keyword>
<accession>A0A9K3LML9</accession>
<feature type="transmembrane region" description="Helical" evidence="2">
    <location>
        <begin position="360"/>
        <end position="380"/>
    </location>
</feature>
<proteinExistence type="predicted"/>
<gene>
    <name evidence="3" type="ORF">IV203_038326</name>
</gene>
<organism evidence="3 4">
    <name type="scientific">Nitzschia inconspicua</name>
    <dbReference type="NCBI Taxonomy" id="303405"/>
    <lineage>
        <taxon>Eukaryota</taxon>
        <taxon>Sar</taxon>
        <taxon>Stramenopiles</taxon>
        <taxon>Ochrophyta</taxon>
        <taxon>Bacillariophyta</taxon>
        <taxon>Bacillariophyceae</taxon>
        <taxon>Bacillariophycidae</taxon>
        <taxon>Bacillariales</taxon>
        <taxon>Bacillariaceae</taxon>
        <taxon>Nitzschia</taxon>
    </lineage>
</organism>
<feature type="compositionally biased region" description="Basic residues" evidence="1">
    <location>
        <begin position="12"/>
        <end position="33"/>
    </location>
</feature>
<keyword evidence="2" id="KW-0812">Transmembrane</keyword>
<dbReference type="EMBL" id="JAGRRH010000009">
    <property type="protein sequence ID" value="KAG7365123.1"/>
    <property type="molecule type" value="Genomic_DNA"/>
</dbReference>
<name>A0A9K3LML9_9STRA</name>
<reference evidence="3" key="1">
    <citation type="journal article" date="2021" name="Sci. Rep.">
        <title>Diploid genomic architecture of Nitzschia inconspicua, an elite biomass production diatom.</title>
        <authorList>
            <person name="Oliver A."/>
            <person name="Podell S."/>
            <person name="Pinowska A."/>
            <person name="Traller J.C."/>
            <person name="Smith S.R."/>
            <person name="McClure R."/>
            <person name="Beliaev A."/>
            <person name="Bohutskyi P."/>
            <person name="Hill E.A."/>
            <person name="Rabines A."/>
            <person name="Zheng H."/>
            <person name="Allen L.Z."/>
            <person name="Kuo A."/>
            <person name="Grigoriev I.V."/>
            <person name="Allen A.E."/>
            <person name="Hazlebeck D."/>
            <person name="Allen E.E."/>
        </authorList>
    </citation>
    <scope>NUCLEOTIDE SEQUENCE</scope>
    <source>
        <strain evidence="3">Hildebrandi</strain>
    </source>
</reference>
<dbReference type="AlphaFoldDB" id="A0A9K3LML9"/>
<evidence type="ECO:0000256" key="2">
    <source>
        <dbReference type="SAM" id="Phobius"/>
    </source>
</evidence>
<dbReference type="Proteomes" id="UP000693970">
    <property type="component" value="Unassembled WGS sequence"/>
</dbReference>
<protein>
    <submittedName>
        <fullName evidence="3">Uncharacterized protein</fullName>
    </submittedName>
</protein>
<evidence type="ECO:0000256" key="1">
    <source>
        <dbReference type="SAM" id="MobiDB-lite"/>
    </source>
</evidence>
<feature type="region of interest" description="Disordered" evidence="1">
    <location>
        <begin position="1"/>
        <end position="86"/>
    </location>
</feature>
<sequence length="443" mass="49450">MNSSDVQQPPQPKKKKGFGARIRAIVRRKKRKSRDASSDGGESVGSHDVSVYSHDEASLQQQDYYESDSTEIHPLNDLPSSALDPNIMSRIVEETSEEEDEEEEDEEDEGDAYVVKAKSNHMISKKARDLPMDRIVKDDERALHTKTSSVAPSNAENGELLAKGSLSLVLLLVDPATLRFELLQLEFASPQDVTVAEVLEQIQDPLWRPLPFVGVLDRQGNAYKAKKLTKKQQKQQQIASISNTPRKLKLFGGGKKEPETPPKVGPFLEQACQHRPPRSSPDEPHRDVLVALLKNTSVEKMHQLARPILGEAKVVTMLEQNGYLLDGWKQDKRREATLQESRLELSNTSEKKTSWQTMTWSLKLLFFLLVVVSLLIAASIKSGIRLPMTTGEWKSLSNALVMSFSEQTNDGNRRAASKEGVNDSSAPRVLMMGGMEVNSQTEL</sequence>